<evidence type="ECO:0000313" key="1">
    <source>
        <dbReference type="EMBL" id="MET3612718.1"/>
    </source>
</evidence>
<reference evidence="1 2" key="1">
    <citation type="submission" date="2024-06" db="EMBL/GenBank/DDBJ databases">
        <title>Genomic Encyclopedia of Type Strains, Phase IV (KMG-IV): sequencing the most valuable type-strain genomes for metagenomic binning, comparative biology and taxonomic classification.</title>
        <authorList>
            <person name="Goeker M."/>
        </authorList>
    </citation>
    <scope>NUCLEOTIDE SEQUENCE [LARGE SCALE GENOMIC DNA]</scope>
    <source>
        <strain evidence="1 2">DSM 29780</strain>
    </source>
</reference>
<name>A0ABV2IW59_9HYPH</name>
<proteinExistence type="predicted"/>
<evidence type="ECO:0000313" key="2">
    <source>
        <dbReference type="Proteomes" id="UP001549047"/>
    </source>
</evidence>
<dbReference type="Proteomes" id="UP001549047">
    <property type="component" value="Unassembled WGS sequence"/>
</dbReference>
<keyword evidence="2" id="KW-1185">Reference proteome</keyword>
<comment type="caution">
    <text evidence="1">The sequence shown here is derived from an EMBL/GenBank/DDBJ whole genome shotgun (WGS) entry which is preliminary data.</text>
</comment>
<dbReference type="EMBL" id="JBEPMB010000001">
    <property type="protein sequence ID" value="MET3612718.1"/>
    <property type="molecule type" value="Genomic_DNA"/>
</dbReference>
<organism evidence="1 2">
    <name type="scientific">Rhizobium aquaticum</name>
    <dbReference type="NCBI Taxonomy" id="1549636"/>
    <lineage>
        <taxon>Bacteria</taxon>
        <taxon>Pseudomonadati</taxon>
        <taxon>Pseudomonadota</taxon>
        <taxon>Alphaproteobacteria</taxon>
        <taxon>Hyphomicrobiales</taxon>
        <taxon>Rhizobiaceae</taxon>
        <taxon>Rhizobium/Agrobacterium group</taxon>
        <taxon>Rhizobium</taxon>
    </lineage>
</organism>
<sequence length="144" mass="16040">MQTSNTITIELVGSFVARHVESGTTVDMSSRKNRRTTKSAIPPLCRELLNHGHDPETRVHVIRKALDRDGFIPVFVRNRALSTWAGLDCIESDRHGPRFGKHRPLPDAVMTKKARSVIGTTNDDPENCREKIALTASERTQVAA</sequence>
<accession>A0ABV2IW59</accession>
<gene>
    <name evidence="1" type="ORF">ABID16_001023</name>
</gene>
<dbReference type="RefSeq" id="WP_354555264.1">
    <property type="nucleotide sequence ID" value="NZ_JBEPMB010000001.1"/>
</dbReference>
<protein>
    <submittedName>
        <fullName evidence="1">Uncharacterized protein</fullName>
    </submittedName>
</protein>